<organism evidence="2 3">
    <name type="scientific">Amycolatopsis heterodermiae</name>
    <dbReference type="NCBI Taxonomy" id="3110235"/>
    <lineage>
        <taxon>Bacteria</taxon>
        <taxon>Bacillati</taxon>
        <taxon>Actinomycetota</taxon>
        <taxon>Actinomycetes</taxon>
        <taxon>Pseudonocardiales</taxon>
        <taxon>Pseudonocardiaceae</taxon>
        <taxon>Amycolatopsis</taxon>
    </lineage>
</organism>
<dbReference type="RefSeq" id="WP_323326356.1">
    <property type="nucleotide sequence ID" value="NZ_JAYFSI010000002.1"/>
</dbReference>
<feature type="domain" description="Zinc-ribbon" evidence="1">
    <location>
        <begin position="4"/>
        <end position="75"/>
    </location>
</feature>
<sequence>MRTFTCPHCENLLFFENSACVVCGTEVGYDRATRSMLRAADGVRCANAELAGCNWLADGGPLCGCCALTRTRPADEDAGALEAFAAAEAAKRRLVYQLDDLGLPVTPRTADPVHGLAFDLLSSTDQPVTTGHAGGVITIDLAEGDDGFREGLRARLAEPYRTLLGHFRHEIGHWYWDRLVADAPEAFRSLFGDERADYQQALENHYGSAPGSEWEETHVSHYAAAHPWEDWAETFAHLLHIRDTVQTAAALGVLVAGTPIAPHPGSRVDAVPEDRTDDVDELIATWIPLSRALNQLNRSMGKDDLYPFALAPAVQEKLRFAGAIVTANRTAGLRTARERT</sequence>
<keyword evidence="3" id="KW-1185">Reference proteome</keyword>
<dbReference type="EMBL" id="JAYFSI010000002">
    <property type="protein sequence ID" value="MEA5360319.1"/>
    <property type="molecule type" value="Genomic_DNA"/>
</dbReference>
<accession>A0ABU5R3T4</accession>
<protein>
    <submittedName>
        <fullName evidence="2">Zinc-binding metallopeptidase</fullName>
    </submittedName>
</protein>
<dbReference type="PIRSF" id="PIRSF012641">
    <property type="entry name" value="UCP012641"/>
    <property type="match status" value="1"/>
</dbReference>
<name>A0ABU5R3T4_9PSEU</name>
<dbReference type="Pfam" id="PF15887">
    <property type="entry name" value="Peptidase_Mx"/>
    <property type="match status" value="1"/>
</dbReference>
<gene>
    <name evidence="2" type="ORF">VA596_12300</name>
</gene>
<proteinExistence type="predicted"/>
<comment type="caution">
    <text evidence="2">The sequence shown here is derived from an EMBL/GenBank/DDBJ whole genome shotgun (WGS) entry which is preliminary data.</text>
</comment>
<dbReference type="Pfam" id="PF10005">
    <property type="entry name" value="Zn_ribbon_DZR_6"/>
    <property type="match status" value="1"/>
</dbReference>
<dbReference type="InterPro" id="IPR011201">
    <property type="entry name" value="Zinc-ribbon_6_bact"/>
</dbReference>
<evidence type="ECO:0000259" key="1">
    <source>
        <dbReference type="Pfam" id="PF10005"/>
    </source>
</evidence>
<dbReference type="Proteomes" id="UP001304298">
    <property type="component" value="Unassembled WGS sequence"/>
</dbReference>
<evidence type="ECO:0000313" key="2">
    <source>
        <dbReference type="EMBL" id="MEA5360319.1"/>
    </source>
</evidence>
<reference evidence="2 3" key="1">
    <citation type="submission" date="2023-12" db="EMBL/GenBank/DDBJ databases">
        <title>Amycolatopsis sp. V23-08.</title>
        <authorList>
            <person name="Somphong A."/>
        </authorList>
    </citation>
    <scope>NUCLEOTIDE SEQUENCE [LARGE SCALE GENOMIC DNA]</scope>
    <source>
        <strain evidence="2 3">V23-08</strain>
    </source>
</reference>
<dbReference type="InterPro" id="IPR031321">
    <property type="entry name" value="UCP012641"/>
</dbReference>
<evidence type="ECO:0000313" key="3">
    <source>
        <dbReference type="Proteomes" id="UP001304298"/>
    </source>
</evidence>